<dbReference type="Proteomes" id="UP001296104">
    <property type="component" value="Unassembled WGS sequence"/>
</dbReference>
<dbReference type="PANTHER" id="PTHR36681:SF3">
    <property type="entry name" value="NUCLEAR GTPASE, GERMINAL CENTER-ASSOCIATED, TANDEM DUPLICATE 3"/>
    <property type="match status" value="1"/>
</dbReference>
<dbReference type="InterPro" id="IPR027417">
    <property type="entry name" value="P-loop_NTPase"/>
</dbReference>
<proteinExistence type="predicted"/>
<evidence type="ECO:0000259" key="2">
    <source>
        <dbReference type="Pfam" id="PF24564"/>
    </source>
</evidence>
<dbReference type="AlphaFoldDB" id="A0AAI8YXA3"/>
<keyword evidence="4" id="KW-1185">Reference proteome</keyword>
<organism evidence="3 4">
    <name type="scientific">Lecanosticta acicola</name>
    <dbReference type="NCBI Taxonomy" id="111012"/>
    <lineage>
        <taxon>Eukaryota</taxon>
        <taxon>Fungi</taxon>
        <taxon>Dikarya</taxon>
        <taxon>Ascomycota</taxon>
        <taxon>Pezizomycotina</taxon>
        <taxon>Dothideomycetes</taxon>
        <taxon>Dothideomycetidae</taxon>
        <taxon>Mycosphaerellales</taxon>
        <taxon>Mycosphaerellaceae</taxon>
        <taxon>Lecanosticta</taxon>
    </lineage>
</organism>
<feature type="compositionally biased region" description="Acidic residues" evidence="1">
    <location>
        <begin position="111"/>
        <end position="133"/>
    </location>
</feature>
<evidence type="ECO:0000313" key="3">
    <source>
        <dbReference type="EMBL" id="CAK3974892.1"/>
    </source>
</evidence>
<comment type="caution">
    <text evidence="3">The sequence shown here is derived from an EMBL/GenBank/DDBJ whole genome shotgun (WGS) entry which is preliminary data.</text>
</comment>
<accession>A0AAI8YXA3</accession>
<evidence type="ECO:0000256" key="1">
    <source>
        <dbReference type="SAM" id="MobiDB-lite"/>
    </source>
</evidence>
<feature type="compositionally biased region" description="Basic and acidic residues" evidence="1">
    <location>
        <begin position="95"/>
        <end position="105"/>
    </location>
</feature>
<sequence length="996" mass="112534">MAHFQTSLCSNYLSGSYCILVPSLLEFFSTTPPTRYKSPYYLALCRPTIKTPPGLEASKLRWLKHRSERITRLDTAASMADSLRSRQATGKRKRCGEDESKEDVKPIILSDSDDDAGDSDGSDSESTDDEDTDRNEGINGPCEHNEDDEPFPDCVAFDKDFVQVGEDLTSIAKSAMEIIDENGCESSRAQGCRKNADELTQIPRAKREKVAFLGSTGVGKSSLLNCLLGIPDLAKAMSGGQSCTYVGTEYECPFPGQTKKFAAKVEYFDISEISKLLEKLLQDFFLWTFQRPDDLDPNEEQELQRLSSTAFNTLMPLFCNRVEFHNKDAAVAWLQSHYWTSDKDALPVLVAWCEELLAEKEADEADHVGYIDAESKDDLLRQINPLISSSFRLDEPALWPLVRKIRIGIDGPRVLQYITLVDLPGLDDVNKVRVDASYDMMRSCDSIWIVTKIARAITDTAVDALLMRFGKTYKVAVICTGIDDGVDPALANHLHSEGQSVGNHQDLLDRERKLRNLVKRLPKKIETRSAKLDGRTQARKKAKRPLTEKAKRKLSEEIAEYTKQLEVAGNELPQVAAERFELLVDARNANTIRQMQQHKVEHLIAGTKLQVFAVSNLHYEAIKGARVINGPRLSVKDTGIPALRQYALESAAPYRLQAMEDFISHKFTIFLQGLGMWAKSFSIERSEELLQSIRAPVKSVHPIVEEYLSAVSKANDEVIVQPLHHNQESLISTALTELEKKRAWNWQTIRAFMRRNGNFKTSVVPQQSWNESYQSGATKMVHSLWDSFVKDQSKLSDEMKCKLLGLVLSISETLDNHPAKLILPMDRIQEILDAQSGGIKQACRDYGRNQAKELRNIKLDLTQDRHTGYFTQAMEEAYETCKQDTGTGVKSRSMATFETHLNLSGTRSPFHVMTNKLNAAIVKDTKAKTKVLARRVEDILEQISDQFPDLVDEKIEDKAEEDLRKVFRAFLEMAEPRFEDIKADLARIKRRQRRHG</sequence>
<evidence type="ECO:0000313" key="4">
    <source>
        <dbReference type="Proteomes" id="UP001296104"/>
    </source>
</evidence>
<feature type="domain" description="DUF7605" evidence="2">
    <location>
        <begin position="730"/>
        <end position="902"/>
    </location>
</feature>
<feature type="region of interest" description="Disordered" evidence="1">
    <location>
        <begin position="77"/>
        <end position="150"/>
    </location>
</feature>
<name>A0AAI8YXA3_9PEZI</name>
<dbReference type="SUPFAM" id="SSF52540">
    <property type="entry name" value="P-loop containing nucleoside triphosphate hydrolases"/>
    <property type="match status" value="1"/>
</dbReference>
<dbReference type="Pfam" id="PF24564">
    <property type="entry name" value="DUF7605"/>
    <property type="match status" value="1"/>
</dbReference>
<gene>
    <name evidence="3" type="ORF">LECACI_7A003660</name>
</gene>
<dbReference type="Gene3D" id="3.40.50.300">
    <property type="entry name" value="P-loop containing nucleotide triphosphate hydrolases"/>
    <property type="match status" value="2"/>
</dbReference>
<dbReference type="InterPro" id="IPR056024">
    <property type="entry name" value="DUF7605"/>
</dbReference>
<reference evidence="3" key="1">
    <citation type="submission" date="2023-11" db="EMBL/GenBank/DDBJ databases">
        <authorList>
            <person name="Alioto T."/>
            <person name="Alioto T."/>
            <person name="Gomez Garrido J."/>
        </authorList>
    </citation>
    <scope>NUCLEOTIDE SEQUENCE</scope>
</reference>
<dbReference type="PANTHER" id="PTHR36681">
    <property type="entry name" value="NUCLEAR GTPASE, GERMINAL CENTER-ASSOCIATED, TANDEM DUPLICATE 3"/>
    <property type="match status" value="1"/>
</dbReference>
<dbReference type="EMBL" id="CAVMBE010000018">
    <property type="protein sequence ID" value="CAK3974892.1"/>
    <property type="molecule type" value="Genomic_DNA"/>
</dbReference>
<protein>
    <recommendedName>
        <fullName evidence="2">DUF7605 domain-containing protein</fullName>
    </recommendedName>
</protein>